<dbReference type="Proteomes" id="UP000731465">
    <property type="component" value="Unassembled WGS sequence"/>
</dbReference>
<organism evidence="2 3">
    <name type="scientific">Succinivibrio faecicola</name>
    <dbReference type="NCBI Taxonomy" id="2820300"/>
    <lineage>
        <taxon>Bacteria</taxon>
        <taxon>Pseudomonadati</taxon>
        <taxon>Pseudomonadota</taxon>
        <taxon>Gammaproteobacteria</taxon>
        <taxon>Aeromonadales</taxon>
        <taxon>Succinivibrionaceae</taxon>
        <taxon>Succinivibrio</taxon>
    </lineage>
</organism>
<dbReference type="RefSeq" id="WP_219936671.1">
    <property type="nucleotide sequence ID" value="NZ_JAGFNY010000004.1"/>
</dbReference>
<dbReference type="InterPro" id="IPR011990">
    <property type="entry name" value="TPR-like_helical_dom_sf"/>
</dbReference>
<comment type="caution">
    <text evidence="2">The sequence shown here is derived from an EMBL/GenBank/DDBJ whole genome shotgun (WGS) entry which is preliminary data.</text>
</comment>
<feature type="signal peptide" evidence="1">
    <location>
        <begin position="1"/>
        <end position="27"/>
    </location>
</feature>
<feature type="chain" id="PRO_5046151718" evidence="1">
    <location>
        <begin position="28"/>
        <end position="244"/>
    </location>
</feature>
<name>A0ABS7DEM3_9GAMM</name>
<dbReference type="InterPro" id="IPR006597">
    <property type="entry name" value="Sel1-like"/>
</dbReference>
<proteinExistence type="predicted"/>
<dbReference type="SUPFAM" id="SSF81901">
    <property type="entry name" value="HCP-like"/>
    <property type="match status" value="1"/>
</dbReference>
<dbReference type="SMART" id="SM00671">
    <property type="entry name" value="SEL1"/>
    <property type="match status" value="2"/>
</dbReference>
<dbReference type="Gene3D" id="1.25.40.10">
    <property type="entry name" value="Tetratricopeptide repeat domain"/>
    <property type="match status" value="1"/>
</dbReference>
<protein>
    <submittedName>
        <fullName evidence="2">Sel1 repeat family protein</fullName>
    </submittedName>
</protein>
<evidence type="ECO:0000313" key="2">
    <source>
        <dbReference type="EMBL" id="MBW7569718.1"/>
    </source>
</evidence>
<reference evidence="2 3" key="1">
    <citation type="submission" date="2021-03" db="EMBL/GenBank/DDBJ databases">
        <title>Succinivibrio sp. nov. isolated from feces of cow.</title>
        <authorList>
            <person name="Choi J.-Y."/>
        </authorList>
    </citation>
    <scope>NUCLEOTIDE SEQUENCE [LARGE SCALE GENOMIC DNA]</scope>
    <source>
        <strain evidence="2 3">AGMB01872</strain>
    </source>
</reference>
<evidence type="ECO:0000313" key="3">
    <source>
        <dbReference type="Proteomes" id="UP000731465"/>
    </source>
</evidence>
<gene>
    <name evidence="2" type="ORF">J5V48_02295</name>
</gene>
<keyword evidence="1" id="KW-0732">Signal</keyword>
<sequence length="244" mass="27746">MSKLFKLSAIAIAINLACFSAPLTSHAAKYDMVTSTKAMVARDALQSFDMSSMTNKAKDASTDMYTPDIMNAIIENNKLEYIVLKQDRCQFTADIEDRARLVKSPVFMYAWGQMLLKGICVRAERDLALGYIRRAADDGYAPAMVQMAEYFEKGTFMHKSFSLSEQYMHTAAALGSKTARLNWADMLIRGYGSPSLYEEAYAWLYHSQYEDEYSQMKKIYLESQLKKFLPPNVIARNEAFEPDI</sequence>
<accession>A0ABS7DEM3</accession>
<evidence type="ECO:0000256" key="1">
    <source>
        <dbReference type="SAM" id="SignalP"/>
    </source>
</evidence>
<keyword evidence="3" id="KW-1185">Reference proteome</keyword>
<dbReference type="EMBL" id="JAGFNY010000004">
    <property type="protein sequence ID" value="MBW7569718.1"/>
    <property type="molecule type" value="Genomic_DNA"/>
</dbReference>